<evidence type="ECO:0000313" key="3">
    <source>
        <dbReference type="Proteomes" id="UP001163387"/>
    </source>
</evidence>
<gene>
    <name evidence="2" type="ORF">SHM_12810</name>
</gene>
<organism evidence="2 3">
    <name type="scientific">Spiroplasma ixodetis</name>
    <dbReference type="NCBI Taxonomy" id="2141"/>
    <lineage>
        <taxon>Bacteria</taxon>
        <taxon>Bacillati</taxon>
        <taxon>Mycoplasmatota</taxon>
        <taxon>Mollicutes</taxon>
        <taxon>Entomoplasmatales</taxon>
        <taxon>Spiroplasmataceae</taxon>
        <taxon>Spiroplasma</taxon>
    </lineage>
</organism>
<accession>A0ABN6T247</accession>
<feature type="transmembrane region" description="Helical" evidence="1">
    <location>
        <begin position="35"/>
        <end position="54"/>
    </location>
</feature>
<evidence type="ECO:0008006" key="4">
    <source>
        <dbReference type="Google" id="ProtNLM"/>
    </source>
</evidence>
<keyword evidence="1" id="KW-1133">Transmembrane helix</keyword>
<keyword evidence="1" id="KW-0472">Membrane</keyword>
<evidence type="ECO:0000256" key="1">
    <source>
        <dbReference type="SAM" id="Phobius"/>
    </source>
</evidence>
<proteinExistence type="predicted"/>
<dbReference type="EMBL" id="AP026933">
    <property type="protein sequence ID" value="BDT03635.1"/>
    <property type="molecule type" value="Genomic_DNA"/>
</dbReference>
<evidence type="ECO:0000313" key="2">
    <source>
        <dbReference type="EMBL" id="BDT03635.1"/>
    </source>
</evidence>
<reference evidence="2 3" key="1">
    <citation type="journal article" date="2022" name="Front. Microbiol.">
        <title>Male-killing mechanisms vary between Spiroplasma species.</title>
        <authorList>
            <person name="Arai H."/>
            <person name="Inoue M."/>
            <person name="Kageyama D."/>
        </authorList>
    </citation>
    <scope>NUCLEOTIDE SEQUENCE [LARGE SCALE GENOMIC DNA]</scope>
    <source>
        <strain evidence="3">sHm</strain>
    </source>
</reference>
<keyword evidence="1" id="KW-0812">Transmembrane</keyword>
<protein>
    <recommendedName>
        <fullName evidence="4">Spiroplasmavirus-related protein</fullName>
    </recommendedName>
</protein>
<sequence>MHKNYPSHVTKEQFENIKSTLENSKKKNKTKKFRFIWSVLCSFICIKIGCQWRMSNFLWYSKTSLLNKIISIHFLPFKNSFLL</sequence>
<name>A0ABN6T247_9MOLU</name>
<dbReference type="Proteomes" id="UP001163387">
    <property type="component" value="Chromosome"/>
</dbReference>
<keyword evidence="3" id="KW-1185">Reference proteome</keyword>